<keyword evidence="3" id="KW-1185">Reference proteome</keyword>
<keyword evidence="1" id="KW-1133">Transmembrane helix</keyword>
<proteinExistence type="predicted"/>
<keyword evidence="1" id="KW-0472">Membrane</keyword>
<feature type="transmembrane region" description="Helical" evidence="1">
    <location>
        <begin position="6"/>
        <end position="23"/>
    </location>
</feature>
<dbReference type="Proteomes" id="UP000053947">
    <property type="component" value="Unassembled WGS sequence"/>
</dbReference>
<dbReference type="EMBL" id="LFDV01000002">
    <property type="protein sequence ID" value="KTB48056.1"/>
    <property type="molecule type" value="Genomic_DNA"/>
</dbReference>
<protein>
    <submittedName>
        <fullName evidence="2">Uncharacterized protein</fullName>
    </submittedName>
</protein>
<reference evidence="2 3" key="1">
    <citation type="submission" date="2015-06" db="EMBL/GenBank/DDBJ databases">
        <title>Genome sequence of the organohalide-respiring Dehalogenimonas alkenigignens type strain (IP3-3T).</title>
        <authorList>
            <person name="Key T.A."/>
            <person name="Richmond D.P."/>
            <person name="Bowman K.S."/>
            <person name="Cho Y.-J."/>
            <person name="Chun J."/>
            <person name="da Costa M.S."/>
            <person name="Rainey F.A."/>
            <person name="Moe W.M."/>
        </authorList>
    </citation>
    <scope>NUCLEOTIDE SEQUENCE [LARGE SCALE GENOMIC DNA]</scope>
    <source>
        <strain evidence="2 3">IP3-3</strain>
    </source>
</reference>
<evidence type="ECO:0000256" key="1">
    <source>
        <dbReference type="SAM" id="Phobius"/>
    </source>
</evidence>
<evidence type="ECO:0000313" key="2">
    <source>
        <dbReference type="EMBL" id="KTB48056.1"/>
    </source>
</evidence>
<accession>A0A0W0GHM8</accession>
<dbReference type="AlphaFoldDB" id="A0A0W0GHM8"/>
<organism evidence="2 3">
    <name type="scientific">Dehalogenimonas alkenigignens</name>
    <dbReference type="NCBI Taxonomy" id="1217799"/>
    <lineage>
        <taxon>Bacteria</taxon>
        <taxon>Bacillati</taxon>
        <taxon>Chloroflexota</taxon>
        <taxon>Dehalococcoidia</taxon>
        <taxon>Dehalococcoidales</taxon>
        <taxon>Dehalococcoidaceae</taxon>
        <taxon>Dehalogenimonas</taxon>
    </lineage>
</organism>
<dbReference type="STRING" id="1217799.DEALK_09010"/>
<feature type="transmembrane region" description="Helical" evidence="1">
    <location>
        <begin position="35"/>
        <end position="56"/>
    </location>
</feature>
<evidence type="ECO:0000313" key="3">
    <source>
        <dbReference type="Proteomes" id="UP000053947"/>
    </source>
</evidence>
<name>A0A0W0GHM8_9CHLR</name>
<sequence length="64" mass="7109">MSEIVVIIVGEVLIIGISAVMVFRNGKAITGVQRLGRFIIYFLTINVMLIVIMFTVDKIALQLN</sequence>
<keyword evidence="1" id="KW-0812">Transmembrane</keyword>
<comment type="caution">
    <text evidence="2">The sequence shown here is derived from an EMBL/GenBank/DDBJ whole genome shotgun (WGS) entry which is preliminary data.</text>
</comment>
<gene>
    <name evidence="2" type="ORF">DEALK_09010</name>
</gene>